<evidence type="ECO:0000256" key="1">
    <source>
        <dbReference type="SAM" id="Phobius"/>
    </source>
</evidence>
<keyword evidence="1" id="KW-0472">Membrane</keyword>
<keyword evidence="1" id="KW-1133">Transmembrane helix</keyword>
<keyword evidence="3" id="KW-1185">Reference proteome</keyword>
<evidence type="ECO:0000313" key="3">
    <source>
        <dbReference type="Proteomes" id="UP000013051"/>
    </source>
</evidence>
<keyword evidence="1" id="KW-0812">Transmembrane</keyword>
<gene>
    <name evidence="2" type="ORF">HMPREF1094_02975</name>
</gene>
<name>N9WNU5_CLOIN</name>
<evidence type="ECO:0000313" key="2">
    <source>
        <dbReference type="EMBL" id="ENY85283.1"/>
    </source>
</evidence>
<protein>
    <submittedName>
        <fullName evidence="2">Uncharacterized protein</fullName>
    </submittedName>
</protein>
<dbReference type="AlphaFoldDB" id="N9WNU5"/>
<proteinExistence type="predicted"/>
<sequence>MTLLNYRKSVAVLLPDTLFIVTVPVIHFLYAVQNIIRYDYLVF</sequence>
<dbReference type="EMBL" id="AGYV01000006">
    <property type="protein sequence ID" value="ENY85283.1"/>
    <property type="molecule type" value="Genomic_DNA"/>
</dbReference>
<dbReference type="Proteomes" id="UP000013051">
    <property type="component" value="Unassembled WGS sequence"/>
</dbReference>
<dbReference type="HOGENOM" id="CLU_3231776_0_0_9"/>
<organism evidence="2 3">
    <name type="scientific">[Clostridium] innocuum 2959</name>
    <dbReference type="NCBI Taxonomy" id="999413"/>
    <lineage>
        <taxon>Bacteria</taxon>
        <taxon>Bacillati</taxon>
        <taxon>Bacillota</taxon>
        <taxon>Clostridia</taxon>
        <taxon>Eubacteriales</taxon>
        <taxon>Clostridiaceae</taxon>
        <taxon>Clostridium</taxon>
    </lineage>
</organism>
<reference evidence="2 3" key="1">
    <citation type="submission" date="2013-01" db="EMBL/GenBank/DDBJ databases">
        <title>The Genome Sequence of Clostridium innocuum 2959.</title>
        <authorList>
            <consortium name="The Broad Institute Genome Sequencing Platform"/>
            <person name="Earl A."/>
            <person name="Ward D."/>
            <person name="Feldgarden M."/>
            <person name="Gevers D."/>
            <person name="Courvalin P."/>
            <person name="Lambert T."/>
            <person name="Walker B."/>
            <person name="Young S.K."/>
            <person name="Zeng Q."/>
            <person name="Gargeya S."/>
            <person name="Fitzgerald M."/>
            <person name="Haas B."/>
            <person name="Abouelleil A."/>
            <person name="Alvarado L."/>
            <person name="Arachchi H.M."/>
            <person name="Berlin A.M."/>
            <person name="Chapman S.B."/>
            <person name="Dewar J."/>
            <person name="Goldberg J."/>
            <person name="Griggs A."/>
            <person name="Gujja S."/>
            <person name="Hansen M."/>
            <person name="Howarth C."/>
            <person name="Imamovic A."/>
            <person name="Larimer J."/>
            <person name="McCowan C."/>
            <person name="Murphy C."/>
            <person name="Neiman D."/>
            <person name="Pearson M."/>
            <person name="Priest M."/>
            <person name="Roberts A."/>
            <person name="Saif S."/>
            <person name="Shea T."/>
            <person name="Sisk P."/>
            <person name="Sykes S."/>
            <person name="Wortman J."/>
            <person name="Nusbaum C."/>
            <person name="Birren B."/>
        </authorList>
    </citation>
    <scope>NUCLEOTIDE SEQUENCE [LARGE SCALE GENOMIC DNA]</scope>
    <source>
        <strain evidence="2 3">2959</strain>
    </source>
</reference>
<comment type="caution">
    <text evidence="2">The sequence shown here is derived from an EMBL/GenBank/DDBJ whole genome shotgun (WGS) entry which is preliminary data.</text>
</comment>
<accession>N9WNU5</accession>
<feature type="transmembrane region" description="Helical" evidence="1">
    <location>
        <begin position="12"/>
        <end position="32"/>
    </location>
</feature>